<dbReference type="AlphaFoldDB" id="A0A183I8S7"/>
<dbReference type="FunFam" id="1.25.40.570:FF:000005">
    <property type="entry name" value="26S proteasome regulatory subunit N7"/>
    <property type="match status" value="1"/>
</dbReference>
<evidence type="ECO:0000256" key="2">
    <source>
        <dbReference type="ARBA" id="ARBA00014932"/>
    </source>
</evidence>
<comment type="similarity">
    <text evidence="1">Belongs to the proteasome subunit S10 family.</text>
</comment>
<gene>
    <name evidence="6" type="ORF">SBAD_LOCUS20</name>
</gene>
<dbReference type="Gene3D" id="1.25.40.570">
    <property type="match status" value="1"/>
</dbReference>
<dbReference type="InterPro" id="IPR000717">
    <property type="entry name" value="PCI_dom"/>
</dbReference>
<evidence type="ECO:0000256" key="4">
    <source>
        <dbReference type="SAM" id="Coils"/>
    </source>
</evidence>
<proteinExistence type="inferred from homology"/>
<evidence type="ECO:0000256" key="3">
    <source>
        <dbReference type="ARBA" id="ARBA00022942"/>
    </source>
</evidence>
<dbReference type="GO" id="GO:0043161">
    <property type="term" value="P:proteasome-mediated ubiquitin-dependent protein catabolic process"/>
    <property type="evidence" value="ECO:0007669"/>
    <property type="project" value="TreeGrafter"/>
</dbReference>
<sequence>MLESTVASVEDRKRLDLQIAQWQFLLMQPEYDEEEKKKVRSNFMDVVIKQEMAPYYEYACSEMGIEVDQMLLKKLKDSNEEKLKSFDAKIEDAEKNLGESEVREAYARKAEYLCSIGDKEKALTAFSVTYAKSVGAGKKIDIIFTEIRLGLFFMDHTLIAAKLGLAQELMEQGGDWDRKNALKAYEGLYRMSIRDFKKAANLFLDAVSTFTCYELMSYEKLVFYAVITSMIALERNELRDRVVKCAEIIEQLHGQAELRQYLFSLYECDYAGFFRGLANMETKLKFDRFLSPHYRFYTRSMRAKVYKQLLSSYRSLTLQYMAEAFGVSEKFIDKELHQFIASGILHCKIDRVRGVVETSQLDSKNWQYESIIRDGDVLLNRIQKLSRVINMLK</sequence>
<dbReference type="EMBL" id="UZAM01000020">
    <property type="protein sequence ID" value="VDO78651.1"/>
    <property type="molecule type" value="Genomic_DNA"/>
</dbReference>
<evidence type="ECO:0000313" key="8">
    <source>
        <dbReference type="WBParaSite" id="SBAD_0000001901-mRNA-1"/>
    </source>
</evidence>
<dbReference type="WBParaSite" id="SBAD_0000001901-mRNA-1">
    <property type="protein sequence ID" value="SBAD_0000001901-mRNA-1"/>
    <property type="gene ID" value="SBAD_0000001901"/>
</dbReference>
<dbReference type="Pfam" id="PF10602">
    <property type="entry name" value="RPN7"/>
    <property type="match status" value="1"/>
</dbReference>
<name>A0A183I8S7_9BILA</name>
<dbReference type="OrthoDB" id="1452at2759"/>
<evidence type="ECO:0000313" key="7">
    <source>
        <dbReference type="Proteomes" id="UP000270296"/>
    </source>
</evidence>
<evidence type="ECO:0000313" key="6">
    <source>
        <dbReference type="EMBL" id="VDO78651.1"/>
    </source>
</evidence>
<dbReference type="Pfam" id="PF21154">
    <property type="entry name" value="RPN7_PSMD6_C"/>
    <property type="match status" value="1"/>
</dbReference>
<keyword evidence="7" id="KW-1185">Reference proteome</keyword>
<feature type="domain" description="PCI" evidence="5">
    <location>
        <begin position="195"/>
        <end position="363"/>
    </location>
</feature>
<dbReference type="PANTHER" id="PTHR14145:SF1">
    <property type="entry name" value="26S PROTEASOME NON-ATPASE REGULATORY SUBUNIT 6"/>
    <property type="match status" value="1"/>
</dbReference>
<protein>
    <recommendedName>
        <fullName evidence="2">26S proteasome non-ATPase regulatory subunit 6</fullName>
    </recommendedName>
</protein>
<dbReference type="GO" id="GO:0005838">
    <property type="term" value="C:proteasome regulatory particle"/>
    <property type="evidence" value="ECO:0007669"/>
    <property type="project" value="TreeGrafter"/>
</dbReference>
<dbReference type="PANTHER" id="PTHR14145">
    <property type="entry name" value="26S PROTESOME SUBUNIT 6"/>
    <property type="match status" value="1"/>
</dbReference>
<organism evidence="8">
    <name type="scientific">Soboliphyme baturini</name>
    <dbReference type="NCBI Taxonomy" id="241478"/>
    <lineage>
        <taxon>Eukaryota</taxon>
        <taxon>Metazoa</taxon>
        <taxon>Ecdysozoa</taxon>
        <taxon>Nematoda</taxon>
        <taxon>Enoplea</taxon>
        <taxon>Dorylaimia</taxon>
        <taxon>Dioctophymatida</taxon>
        <taxon>Dioctophymatoidea</taxon>
        <taxon>Soboliphymatidae</taxon>
        <taxon>Soboliphyme</taxon>
    </lineage>
</organism>
<dbReference type="InterPro" id="IPR036390">
    <property type="entry name" value="WH_DNA-bd_sf"/>
</dbReference>
<reference evidence="6 7" key="2">
    <citation type="submission" date="2018-11" db="EMBL/GenBank/DDBJ databases">
        <authorList>
            <consortium name="Pathogen Informatics"/>
        </authorList>
    </citation>
    <scope>NUCLEOTIDE SEQUENCE [LARGE SCALE GENOMIC DNA]</scope>
</reference>
<evidence type="ECO:0000259" key="5">
    <source>
        <dbReference type="PROSITE" id="PS50250"/>
    </source>
</evidence>
<dbReference type="InterPro" id="IPR019585">
    <property type="entry name" value="Rpn7/CSN1"/>
</dbReference>
<evidence type="ECO:0000256" key="1">
    <source>
        <dbReference type="ARBA" id="ARBA00005717"/>
    </source>
</evidence>
<keyword evidence="4" id="KW-0175">Coiled coil</keyword>
<dbReference type="PROSITE" id="PS50250">
    <property type="entry name" value="PCI"/>
    <property type="match status" value="1"/>
</dbReference>
<feature type="coiled-coil region" evidence="4">
    <location>
        <begin position="76"/>
        <end position="103"/>
    </location>
</feature>
<dbReference type="SUPFAM" id="SSF46785">
    <property type="entry name" value="Winged helix' DNA-binding domain"/>
    <property type="match status" value="1"/>
</dbReference>
<dbReference type="SMART" id="SM00088">
    <property type="entry name" value="PINT"/>
    <property type="match status" value="1"/>
</dbReference>
<dbReference type="InterPro" id="IPR045135">
    <property type="entry name" value="Rpn7_N"/>
</dbReference>
<dbReference type="Pfam" id="PF01399">
    <property type="entry name" value="PCI"/>
    <property type="match status" value="1"/>
</dbReference>
<keyword evidence="3" id="KW-0647">Proteasome</keyword>
<dbReference type="InterPro" id="IPR049549">
    <property type="entry name" value="RPN7_PSMD6_C"/>
</dbReference>
<accession>A0A183I8S7</accession>
<dbReference type="Proteomes" id="UP000270296">
    <property type="component" value="Unassembled WGS sequence"/>
</dbReference>
<reference evidence="8" key="1">
    <citation type="submission" date="2016-06" db="UniProtKB">
        <authorList>
            <consortium name="WormBaseParasite"/>
        </authorList>
    </citation>
    <scope>IDENTIFICATION</scope>
</reference>